<keyword evidence="3" id="KW-1185">Reference proteome</keyword>
<accession>A0ABW2A0M8</accession>
<evidence type="ECO:0000256" key="1">
    <source>
        <dbReference type="SAM" id="Phobius"/>
    </source>
</evidence>
<dbReference type="Pfam" id="PF11137">
    <property type="entry name" value="DUF2909"/>
    <property type="match status" value="1"/>
</dbReference>
<name>A0ABW2A0M8_9GAMM</name>
<reference evidence="3" key="1">
    <citation type="journal article" date="2019" name="Int. J. Syst. Evol. Microbiol.">
        <title>The Global Catalogue of Microorganisms (GCM) 10K type strain sequencing project: providing services to taxonomists for standard genome sequencing and annotation.</title>
        <authorList>
            <consortium name="The Broad Institute Genomics Platform"/>
            <consortium name="The Broad Institute Genome Sequencing Center for Infectious Disease"/>
            <person name="Wu L."/>
            <person name="Ma J."/>
        </authorList>
    </citation>
    <scope>NUCLEOTIDE SEQUENCE [LARGE SCALE GENOMIC DNA]</scope>
    <source>
        <strain evidence="3">NBRC 111756</strain>
    </source>
</reference>
<keyword evidence="1" id="KW-0472">Membrane</keyword>
<keyword evidence="1" id="KW-1133">Transmembrane helix</keyword>
<organism evidence="2 3">
    <name type="scientific">Marinobacterium aestuariivivens</name>
    <dbReference type="NCBI Taxonomy" id="1698799"/>
    <lineage>
        <taxon>Bacteria</taxon>
        <taxon>Pseudomonadati</taxon>
        <taxon>Pseudomonadota</taxon>
        <taxon>Gammaproteobacteria</taxon>
        <taxon>Oceanospirillales</taxon>
        <taxon>Oceanospirillaceae</taxon>
        <taxon>Marinobacterium</taxon>
    </lineage>
</organism>
<feature type="transmembrane region" description="Helical" evidence="1">
    <location>
        <begin position="6"/>
        <end position="24"/>
    </location>
</feature>
<dbReference type="Proteomes" id="UP001596422">
    <property type="component" value="Unassembled WGS sequence"/>
</dbReference>
<evidence type="ECO:0000313" key="2">
    <source>
        <dbReference type="EMBL" id="MFC6671017.1"/>
    </source>
</evidence>
<dbReference type="EMBL" id="JBHSWE010000001">
    <property type="protein sequence ID" value="MFC6671017.1"/>
    <property type="molecule type" value="Genomic_DNA"/>
</dbReference>
<protein>
    <submittedName>
        <fullName evidence="2">DUF2909 domain-containing protein</fullName>
    </submittedName>
</protein>
<proteinExistence type="predicted"/>
<comment type="caution">
    <text evidence="2">The sequence shown here is derived from an EMBL/GenBank/DDBJ whole genome shotgun (WGS) entry which is preliminary data.</text>
</comment>
<gene>
    <name evidence="2" type="ORF">ACFQDL_13790</name>
</gene>
<dbReference type="InterPro" id="IPR021313">
    <property type="entry name" value="DUF2909"/>
</dbReference>
<keyword evidence="1" id="KW-0812">Transmembrane</keyword>
<sequence length="47" mass="5064">MLKPLIALIFVAIVISLFSGLYFLMTDRGQSHRTVNSLFSGSASASC</sequence>
<dbReference type="RefSeq" id="WP_379909520.1">
    <property type="nucleotide sequence ID" value="NZ_JBHSWE010000001.1"/>
</dbReference>
<evidence type="ECO:0000313" key="3">
    <source>
        <dbReference type="Proteomes" id="UP001596422"/>
    </source>
</evidence>